<dbReference type="KEGG" id="talb:FTW19_13135"/>
<accession>A0A5B9EAR1</accession>
<evidence type="ECO:0000256" key="2">
    <source>
        <dbReference type="ARBA" id="ARBA00022748"/>
    </source>
</evidence>
<dbReference type="InterPro" id="IPR050553">
    <property type="entry name" value="Thioredoxin_ResA/DsbE_sf"/>
</dbReference>
<dbReference type="Proteomes" id="UP000321820">
    <property type="component" value="Chromosome"/>
</dbReference>
<dbReference type="InterPro" id="IPR013766">
    <property type="entry name" value="Thioredoxin_domain"/>
</dbReference>
<protein>
    <submittedName>
        <fullName evidence="6">TlpA family protein disulfide reductase</fullName>
    </submittedName>
</protein>
<dbReference type="SUPFAM" id="SSF52833">
    <property type="entry name" value="Thioredoxin-like"/>
    <property type="match status" value="1"/>
</dbReference>
<dbReference type="InterPro" id="IPR036249">
    <property type="entry name" value="Thioredoxin-like_sf"/>
</dbReference>
<dbReference type="GO" id="GO:0030313">
    <property type="term" value="C:cell envelope"/>
    <property type="evidence" value="ECO:0007669"/>
    <property type="project" value="UniProtKB-SubCell"/>
</dbReference>
<dbReference type="CDD" id="cd02966">
    <property type="entry name" value="TlpA_like_family"/>
    <property type="match status" value="1"/>
</dbReference>
<dbReference type="GO" id="GO:0017004">
    <property type="term" value="P:cytochrome complex assembly"/>
    <property type="evidence" value="ECO:0007669"/>
    <property type="project" value="UniProtKB-KW"/>
</dbReference>
<dbReference type="GO" id="GO:0016491">
    <property type="term" value="F:oxidoreductase activity"/>
    <property type="evidence" value="ECO:0007669"/>
    <property type="project" value="InterPro"/>
</dbReference>
<dbReference type="EMBL" id="CP042806">
    <property type="protein sequence ID" value="QEE28859.1"/>
    <property type="molecule type" value="Genomic_DNA"/>
</dbReference>
<dbReference type="InterPro" id="IPR000866">
    <property type="entry name" value="AhpC/TSA"/>
</dbReference>
<evidence type="ECO:0000259" key="5">
    <source>
        <dbReference type="PROSITE" id="PS51352"/>
    </source>
</evidence>
<sequence>MPPEPFNSKETTMNARLVTFASVLAFTLPALGQSALTGTWEGYSEIHGQKVPVKLELKQESNGVKGAFLSGPERWEATSGSATDGNLVLSFDYFARKVDATVKGDDLTGTFGTATTKYPLALHRGAAAKSTVAKGPDIHGDWEIAVGTSTKGESAWNMKIEQTPTLVKGAILRIDGDTGGLYGNYDAETKQYVLSHFTAAGPALYTLKPQDDGTLVVTNALKDDQQWTARRPVDARKENLAPPTATTEQTRWKDPAQPLSFSFPDLNGKTVSSKDPEFKDKVVLVAVGGSWCPNCHDEAPLLESLYKKFHNKGLEVVSLTFEQDEDQLKNPVRVKAFIKRYNVTYPVLLAGTTDQLNEKITGAENLNCWPTSFFLDRDGKVREIHAGFSGPATGKAHEELVKETTELVEKLLAEKSETLKASN</sequence>
<dbReference type="OrthoDB" id="9798454at2"/>
<feature type="domain" description="Thioredoxin" evidence="5">
    <location>
        <begin position="250"/>
        <end position="406"/>
    </location>
</feature>
<evidence type="ECO:0000256" key="4">
    <source>
        <dbReference type="ARBA" id="ARBA00023284"/>
    </source>
</evidence>
<keyword evidence="4" id="KW-0676">Redox-active center</keyword>
<dbReference type="GO" id="GO:0016209">
    <property type="term" value="F:antioxidant activity"/>
    <property type="evidence" value="ECO:0007669"/>
    <property type="project" value="InterPro"/>
</dbReference>
<dbReference type="PROSITE" id="PS51352">
    <property type="entry name" value="THIOREDOXIN_2"/>
    <property type="match status" value="1"/>
</dbReference>
<keyword evidence="7" id="KW-1185">Reference proteome</keyword>
<keyword evidence="2" id="KW-0201">Cytochrome c-type biogenesis</keyword>
<evidence type="ECO:0000313" key="6">
    <source>
        <dbReference type="EMBL" id="QEE28859.1"/>
    </source>
</evidence>
<keyword evidence="3" id="KW-1015">Disulfide bond</keyword>
<reference evidence="6 7" key="1">
    <citation type="submission" date="2019-08" db="EMBL/GenBank/DDBJ databases">
        <title>Complete genome sequence of Terriglobus albidus strain ORNL.</title>
        <authorList>
            <person name="Podar M."/>
        </authorList>
    </citation>
    <scope>NUCLEOTIDE SEQUENCE [LARGE SCALE GENOMIC DNA]</scope>
    <source>
        <strain evidence="6 7">ORNL</strain>
    </source>
</reference>
<dbReference type="Gene3D" id="3.40.30.10">
    <property type="entry name" value="Glutaredoxin"/>
    <property type="match status" value="1"/>
</dbReference>
<name>A0A5B9EAR1_9BACT</name>
<dbReference type="PANTHER" id="PTHR42852">
    <property type="entry name" value="THIOL:DISULFIDE INTERCHANGE PROTEIN DSBE"/>
    <property type="match status" value="1"/>
</dbReference>
<dbReference type="AlphaFoldDB" id="A0A5B9EAR1"/>
<gene>
    <name evidence="6" type="ORF">FTW19_13135</name>
</gene>
<organism evidence="6 7">
    <name type="scientific">Terriglobus albidus</name>
    <dbReference type="NCBI Taxonomy" id="1592106"/>
    <lineage>
        <taxon>Bacteria</taxon>
        <taxon>Pseudomonadati</taxon>
        <taxon>Acidobacteriota</taxon>
        <taxon>Terriglobia</taxon>
        <taxon>Terriglobales</taxon>
        <taxon>Acidobacteriaceae</taxon>
        <taxon>Terriglobus</taxon>
    </lineage>
</organism>
<proteinExistence type="predicted"/>
<comment type="subcellular location">
    <subcellularLocation>
        <location evidence="1">Cell envelope</location>
    </subcellularLocation>
</comment>
<evidence type="ECO:0000313" key="7">
    <source>
        <dbReference type="Proteomes" id="UP000321820"/>
    </source>
</evidence>
<dbReference type="Pfam" id="PF00578">
    <property type="entry name" value="AhpC-TSA"/>
    <property type="match status" value="1"/>
</dbReference>
<evidence type="ECO:0000256" key="3">
    <source>
        <dbReference type="ARBA" id="ARBA00023157"/>
    </source>
</evidence>
<evidence type="ECO:0000256" key="1">
    <source>
        <dbReference type="ARBA" id="ARBA00004196"/>
    </source>
</evidence>
<dbReference type="PANTHER" id="PTHR42852:SF6">
    <property type="entry name" value="THIOL:DISULFIDE INTERCHANGE PROTEIN DSBE"/>
    <property type="match status" value="1"/>
</dbReference>